<dbReference type="Proteomes" id="UP000214746">
    <property type="component" value="Unassembled WGS sequence"/>
</dbReference>
<dbReference type="Gene3D" id="3.20.20.140">
    <property type="entry name" value="Metal-dependent hydrolases"/>
    <property type="match status" value="1"/>
</dbReference>
<dbReference type="AlphaFoldDB" id="A0A2W1N8G0"/>
<dbReference type="InterPro" id="IPR016195">
    <property type="entry name" value="Pol/histidinol_Pase-like"/>
</dbReference>
<dbReference type="OrthoDB" id="9997at2"/>
<accession>A0A2W1N8G0</accession>
<reference evidence="2" key="1">
    <citation type="submission" date="2018-06" db="EMBL/GenBank/DDBJ databases">
        <title>Paenibacillus xerothermodurans sp. nov. an extremely dry heat resistant spore forming bacterium isolated from the soil of Cape Canaveral, Florida.</title>
        <authorList>
            <person name="Seuylemezian A."/>
            <person name="Kaur N."/>
            <person name="Patil P."/>
            <person name="Patil P."/>
            <person name="Mayilraj S."/>
            <person name="Vaishampayan P."/>
        </authorList>
    </citation>
    <scope>NUCLEOTIDE SEQUENCE [LARGE SCALE GENOMIC DNA]</scope>
    <source>
        <strain evidence="2">ATCC 27380</strain>
    </source>
</reference>
<dbReference type="InterPro" id="IPR003141">
    <property type="entry name" value="Pol/His_phosphatase_N"/>
</dbReference>
<proteinExistence type="predicted"/>
<feature type="domain" description="Polymerase/histidinol phosphatase N-terminal" evidence="1">
    <location>
        <begin position="27"/>
        <end position="117"/>
    </location>
</feature>
<name>A0A2W1N8G0_PAEXE</name>
<evidence type="ECO:0000313" key="3">
    <source>
        <dbReference type="Proteomes" id="UP000214746"/>
    </source>
</evidence>
<comment type="caution">
    <text evidence="2">The sequence shown here is derived from an EMBL/GenBank/DDBJ whole genome shotgun (WGS) entry which is preliminary data.</text>
</comment>
<gene>
    <name evidence="2" type="ORF">CBW46_011880</name>
</gene>
<dbReference type="EMBL" id="NHRJ02000005">
    <property type="protein sequence ID" value="PZE20879.1"/>
    <property type="molecule type" value="Genomic_DNA"/>
</dbReference>
<keyword evidence="3" id="KW-1185">Reference proteome</keyword>
<sequence length="478" mass="53077">MVAAAMMITACSQKTGQSNDGRAWLAGDHHVHSEWSVGWDNATNPPTPIKAGDAKYAISRNAEMAKKYGLEWMVSTDHGGPLHSKVNLEQAYPAVQEARKAVPDLVLFYGMEFDTPAADHTSLIIPKTDDEAQKLHGIESQFAKREPWPEDKSWNTEEKMINALKYIKDLNEPPVMFNNHPARSAKDKGVWGDDTPEEFRNWNDTAPNVAVGFEGAPGHQAGALDTTGALDPEGERGGYGNFPTMGGYDQMTAVVGGLWDSMLGEGRHWWTTSTSDQHVHYTDGGTDFYPGEYSKTYVKANKDHKDILEGLRHGRIFNVLGDLISELDVTVEEAAPAWKLWADNKSAAVGETLTLSQKGADVNVTIRLRDPNANNAHGDNPNVNRVDLIMGEVTGSVKDRSTATNPTSKVVQRFDQTHWKKDGEYITISYTLKDVEKNSYIRLRGTNTNEMEPAVDPKGEDPWKDLWFYSNPIFIKVE</sequence>
<protein>
    <submittedName>
        <fullName evidence="2">Phosphoesterase</fullName>
    </submittedName>
</protein>
<organism evidence="2 3">
    <name type="scientific">Paenibacillus xerothermodurans</name>
    <dbReference type="NCBI Taxonomy" id="1977292"/>
    <lineage>
        <taxon>Bacteria</taxon>
        <taxon>Bacillati</taxon>
        <taxon>Bacillota</taxon>
        <taxon>Bacilli</taxon>
        <taxon>Bacillales</taxon>
        <taxon>Paenibacillaceae</taxon>
        <taxon>Paenibacillus</taxon>
    </lineage>
</organism>
<dbReference type="SUPFAM" id="SSF89550">
    <property type="entry name" value="PHP domain-like"/>
    <property type="match status" value="1"/>
</dbReference>
<dbReference type="SMART" id="SM00481">
    <property type="entry name" value="POLIIIAc"/>
    <property type="match status" value="1"/>
</dbReference>
<evidence type="ECO:0000313" key="2">
    <source>
        <dbReference type="EMBL" id="PZE20879.1"/>
    </source>
</evidence>
<evidence type="ECO:0000259" key="1">
    <source>
        <dbReference type="SMART" id="SM00481"/>
    </source>
</evidence>